<dbReference type="Proteomes" id="UP000295832">
    <property type="component" value="Unassembled WGS sequence"/>
</dbReference>
<evidence type="ECO:0000313" key="1">
    <source>
        <dbReference type="EMBL" id="TDX53271.1"/>
    </source>
</evidence>
<accession>A0A4V3GYK6</accession>
<dbReference type="RefSeq" id="WP_134114939.1">
    <property type="nucleotide sequence ID" value="NZ_SOEG01000003.1"/>
</dbReference>
<comment type="caution">
    <text evidence="1">The sequence shown here is derived from an EMBL/GenBank/DDBJ whole genome shotgun (WGS) entry which is preliminary data.</text>
</comment>
<dbReference type="AlphaFoldDB" id="A0A4V3GYK6"/>
<gene>
    <name evidence="1" type="ORF">C7959_103124</name>
</gene>
<protein>
    <submittedName>
        <fullName evidence="1">Uncharacterized protein</fullName>
    </submittedName>
</protein>
<dbReference type="EMBL" id="SOEG01000003">
    <property type="protein sequence ID" value="TDX53271.1"/>
    <property type="molecule type" value="Genomic_DNA"/>
</dbReference>
<evidence type="ECO:0000313" key="2">
    <source>
        <dbReference type="Proteomes" id="UP000295832"/>
    </source>
</evidence>
<reference evidence="1 2" key="1">
    <citation type="submission" date="2019-03" db="EMBL/GenBank/DDBJ databases">
        <title>Subsurface microbial communities from deep shales in Ohio and West Virginia, USA.</title>
        <authorList>
            <person name="Wrighton K."/>
        </authorList>
    </citation>
    <scope>NUCLEOTIDE SEQUENCE [LARGE SCALE GENOMIC DNA]</scope>
    <source>
        <strain evidence="1 2">MSL 6dP</strain>
    </source>
</reference>
<organism evidence="1 2">
    <name type="scientific">Orenia marismortui</name>
    <dbReference type="NCBI Taxonomy" id="46469"/>
    <lineage>
        <taxon>Bacteria</taxon>
        <taxon>Bacillati</taxon>
        <taxon>Bacillota</taxon>
        <taxon>Clostridia</taxon>
        <taxon>Halanaerobiales</taxon>
        <taxon>Halobacteroidaceae</taxon>
        <taxon>Orenia</taxon>
    </lineage>
</organism>
<sequence>MKNKLLIELQKIIDRYIEDNNYAEKLKQEISPLKIKYVLGELEKNKIKEYSSEDREIIKNIYFYFC</sequence>
<keyword evidence="2" id="KW-1185">Reference proteome</keyword>
<proteinExistence type="predicted"/>
<name>A0A4V3GYK6_9FIRM</name>